<accession>A0A0R3SFR0</accession>
<dbReference type="Gene3D" id="3.40.50.620">
    <property type="entry name" value="HUPs"/>
    <property type="match status" value="1"/>
</dbReference>
<evidence type="ECO:0000313" key="5">
    <source>
        <dbReference type="Proteomes" id="UP000274504"/>
    </source>
</evidence>
<reference evidence="3 6" key="3">
    <citation type="submission" date="2019-07" db="EMBL/GenBank/DDBJ databases">
        <authorList>
            <person name="Jastrzebski P J."/>
            <person name="Paukszto L."/>
            <person name="Jastrzebski P J."/>
        </authorList>
    </citation>
    <scope>NUCLEOTIDE SEQUENCE [LARGE SCALE GENOMIC DNA]</scope>
    <source>
        <strain evidence="3 6">WMS-il1</strain>
    </source>
</reference>
<protein>
    <submittedName>
        <fullName evidence="7">Usp domain-containing protein</fullName>
    </submittedName>
</protein>
<evidence type="ECO:0000313" key="6">
    <source>
        <dbReference type="Proteomes" id="UP000321570"/>
    </source>
</evidence>
<dbReference type="PANTHER" id="PTHR46989:SF3">
    <property type="entry name" value="USPA DOMAIN-CONTAINING PROTEIN"/>
    <property type="match status" value="1"/>
</dbReference>
<evidence type="ECO:0000313" key="7">
    <source>
        <dbReference type="WBParaSite" id="HDID_0000369501-mRNA-1"/>
    </source>
</evidence>
<keyword evidence="6" id="KW-1185">Reference proteome</keyword>
<dbReference type="PRINTS" id="PR01438">
    <property type="entry name" value="UNVRSLSTRESS"/>
</dbReference>
<dbReference type="CDD" id="cd23659">
    <property type="entry name" value="USP_At3g01520-like"/>
    <property type="match status" value="1"/>
</dbReference>
<evidence type="ECO:0000259" key="1">
    <source>
        <dbReference type="Pfam" id="PF00582"/>
    </source>
</evidence>
<dbReference type="InterPro" id="IPR014729">
    <property type="entry name" value="Rossmann-like_a/b/a_fold"/>
</dbReference>
<dbReference type="STRING" id="6216.A0A0R3SFR0"/>
<dbReference type="InterPro" id="IPR006016">
    <property type="entry name" value="UspA"/>
</dbReference>
<reference evidence="7" key="1">
    <citation type="submission" date="2017-02" db="UniProtKB">
        <authorList>
            <consortium name="WormBaseParasite"/>
        </authorList>
    </citation>
    <scope>IDENTIFICATION</scope>
</reference>
<dbReference type="Proteomes" id="UP000274504">
    <property type="component" value="Unassembled WGS sequence"/>
</dbReference>
<dbReference type="OrthoDB" id="843225at2759"/>
<dbReference type="PANTHER" id="PTHR46989">
    <property type="entry name" value="USP DOMAIN-CONTAINING PROTEIN"/>
    <property type="match status" value="1"/>
</dbReference>
<feature type="domain" description="UspA" evidence="1">
    <location>
        <begin position="6"/>
        <end position="155"/>
    </location>
</feature>
<dbReference type="Proteomes" id="UP000321570">
    <property type="component" value="Unassembled WGS sequence"/>
</dbReference>
<organism evidence="7">
    <name type="scientific">Hymenolepis diminuta</name>
    <name type="common">Rat tapeworm</name>
    <dbReference type="NCBI Taxonomy" id="6216"/>
    <lineage>
        <taxon>Eukaryota</taxon>
        <taxon>Metazoa</taxon>
        <taxon>Spiralia</taxon>
        <taxon>Lophotrochozoa</taxon>
        <taxon>Platyhelminthes</taxon>
        <taxon>Cestoda</taxon>
        <taxon>Eucestoda</taxon>
        <taxon>Cyclophyllidea</taxon>
        <taxon>Hymenolepididae</taxon>
        <taxon>Hymenolepis</taxon>
    </lineage>
</organism>
<dbReference type="EMBL" id="CABIJS010000491">
    <property type="protein sequence ID" value="VUZ52417.1"/>
    <property type="molecule type" value="Genomic_DNA"/>
</dbReference>
<sequence length="162" mass="18077">MYSLCRKVLFPIDNSDSCEQGFQWYIKNSHQKGDEIVLAYILSPCFTRGTHALDGDGSSTGLASDMIEACRFGAMEARRTVERYTQICRNEGIDYRTVALFGTKIGRTIVRAIRDNKIESVVIGFHDMGRIKRAFLGSSSDYVVKRSPVPVIVVPPTDESTS</sequence>
<name>A0A0R3SFR0_HYMDI</name>
<evidence type="ECO:0000313" key="4">
    <source>
        <dbReference type="EMBL" id="VUZ57809.1"/>
    </source>
</evidence>
<evidence type="ECO:0000313" key="2">
    <source>
        <dbReference type="EMBL" id="VDL37679.1"/>
    </source>
</evidence>
<dbReference type="EMBL" id="CABIJS010000719">
    <property type="protein sequence ID" value="VUZ57809.1"/>
    <property type="molecule type" value="Genomic_DNA"/>
</dbReference>
<dbReference type="InterPro" id="IPR006015">
    <property type="entry name" value="Universal_stress_UspA"/>
</dbReference>
<evidence type="ECO:0000313" key="3">
    <source>
        <dbReference type="EMBL" id="VUZ52417.1"/>
    </source>
</evidence>
<dbReference type="AlphaFoldDB" id="A0A0R3SFR0"/>
<gene>
    <name evidence="2" type="ORF">HDID_LOCUS3693</name>
    <name evidence="3" type="ORF">WMSIL1_LOCUS10933</name>
    <name evidence="4" type="ORF">WMSIL1_LOCUS15045</name>
</gene>
<dbReference type="Pfam" id="PF00582">
    <property type="entry name" value="Usp"/>
    <property type="match status" value="1"/>
</dbReference>
<dbReference type="EMBL" id="UYSG01001188">
    <property type="protein sequence ID" value="VDL37679.1"/>
    <property type="molecule type" value="Genomic_DNA"/>
</dbReference>
<dbReference type="WBParaSite" id="HDID_0000369501-mRNA-1">
    <property type="protein sequence ID" value="HDID_0000369501-mRNA-1"/>
    <property type="gene ID" value="HDID_0000369501"/>
</dbReference>
<dbReference type="SUPFAM" id="SSF52402">
    <property type="entry name" value="Adenine nucleotide alpha hydrolases-like"/>
    <property type="match status" value="1"/>
</dbReference>
<proteinExistence type="predicted"/>
<reference evidence="2 5" key="2">
    <citation type="submission" date="2018-11" db="EMBL/GenBank/DDBJ databases">
        <authorList>
            <consortium name="Pathogen Informatics"/>
        </authorList>
    </citation>
    <scope>NUCLEOTIDE SEQUENCE [LARGE SCALE GENOMIC DNA]</scope>
</reference>